<evidence type="ECO:0000259" key="1">
    <source>
        <dbReference type="PROSITE" id="PS51382"/>
    </source>
</evidence>
<reference evidence="2 3" key="1">
    <citation type="journal article" date="2018" name="Nat. Genet.">
        <title>The Rosa genome provides new insights in the design of modern roses.</title>
        <authorList>
            <person name="Bendahmane M."/>
        </authorList>
    </citation>
    <scope>NUCLEOTIDE SEQUENCE [LARGE SCALE GENOMIC DNA]</scope>
    <source>
        <strain evidence="3">cv. Old Blush</strain>
    </source>
</reference>
<proteinExistence type="predicted"/>
<dbReference type="Proteomes" id="UP000238479">
    <property type="component" value="Chromosome 4"/>
</dbReference>
<accession>A0A2P6R2S7</accession>
<organism evidence="2 3">
    <name type="scientific">Rosa chinensis</name>
    <name type="common">China rose</name>
    <dbReference type="NCBI Taxonomy" id="74649"/>
    <lineage>
        <taxon>Eukaryota</taxon>
        <taxon>Viridiplantae</taxon>
        <taxon>Streptophyta</taxon>
        <taxon>Embryophyta</taxon>
        <taxon>Tracheophyta</taxon>
        <taxon>Spermatophyta</taxon>
        <taxon>Magnoliopsida</taxon>
        <taxon>eudicotyledons</taxon>
        <taxon>Gunneridae</taxon>
        <taxon>Pentapetalae</taxon>
        <taxon>rosids</taxon>
        <taxon>fabids</taxon>
        <taxon>Rosales</taxon>
        <taxon>Rosaceae</taxon>
        <taxon>Rosoideae</taxon>
        <taxon>Rosoideae incertae sedis</taxon>
        <taxon>Rosa</taxon>
    </lineage>
</organism>
<evidence type="ECO:0000313" key="2">
    <source>
        <dbReference type="EMBL" id="PRQ40735.1"/>
    </source>
</evidence>
<name>A0A2P6R2S7_ROSCH</name>
<protein>
    <submittedName>
        <fullName evidence="2">Putative SPX domain-containing protein</fullName>
    </submittedName>
</protein>
<evidence type="ECO:0000313" key="3">
    <source>
        <dbReference type="Proteomes" id="UP000238479"/>
    </source>
</evidence>
<dbReference type="InterPro" id="IPR004331">
    <property type="entry name" value="SPX_dom"/>
</dbReference>
<gene>
    <name evidence="2" type="ORF">RchiOBHm_Chr4g0439281</name>
</gene>
<dbReference type="Pfam" id="PF03105">
    <property type="entry name" value="SPX"/>
    <property type="match status" value="1"/>
</dbReference>
<comment type="caution">
    <text evidence="2">The sequence shown here is derived from an EMBL/GenBank/DDBJ whole genome shotgun (WGS) entry which is preliminary data.</text>
</comment>
<dbReference type="OMA" id="KWQDAYM"/>
<dbReference type="EMBL" id="PDCK01000042">
    <property type="protein sequence ID" value="PRQ40735.1"/>
    <property type="molecule type" value="Genomic_DNA"/>
</dbReference>
<dbReference type="AlphaFoldDB" id="A0A2P6R2S7"/>
<dbReference type="PROSITE" id="PS51382">
    <property type="entry name" value="SPX"/>
    <property type="match status" value="1"/>
</dbReference>
<sequence length="64" mass="7554">MKFGKEFKKQMVPEWSEAYMDYNGLKRILRELREYKQSKQHPAVTSFRDFEQKLLPDGTLNGGG</sequence>
<dbReference type="Gramene" id="PRQ40735">
    <property type="protein sequence ID" value="PRQ40735"/>
    <property type="gene ID" value="RchiOBHm_Chr4g0439281"/>
</dbReference>
<feature type="domain" description="SPX" evidence="1">
    <location>
        <begin position="1"/>
        <end position="64"/>
    </location>
</feature>
<keyword evidence="3" id="KW-1185">Reference proteome</keyword>